<comment type="similarity">
    <text evidence="1 4">Belongs to the universal ribosomal protein uS17 family.</text>
</comment>
<dbReference type="NCBIfam" id="NF004123">
    <property type="entry name" value="PRK05610.1"/>
    <property type="match status" value="1"/>
</dbReference>
<evidence type="ECO:0000256" key="6">
    <source>
        <dbReference type="SAM" id="MobiDB-lite"/>
    </source>
</evidence>
<keyword evidence="3 4" id="KW-0687">Ribonucleoprotein</keyword>
<dbReference type="PANTHER" id="PTHR10744">
    <property type="entry name" value="40S RIBOSOMAL PROTEIN S11 FAMILY MEMBER"/>
    <property type="match status" value="1"/>
</dbReference>
<evidence type="ECO:0000256" key="1">
    <source>
        <dbReference type="ARBA" id="ARBA00010254"/>
    </source>
</evidence>
<dbReference type="SUPFAM" id="SSF50249">
    <property type="entry name" value="Nucleic acid-binding proteins"/>
    <property type="match status" value="1"/>
</dbReference>
<comment type="caution">
    <text evidence="7">The sequence shown here is derived from an EMBL/GenBank/DDBJ whole genome shotgun (WGS) entry which is preliminary data.</text>
</comment>
<dbReference type="CDD" id="cd00364">
    <property type="entry name" value="Ribosomal_uS17"/>
    <property type="match status" value="1"/>
</dbReference>
<keyword evidence="2 4" id="KW-0689">Ribosomal protein</keyword>
<evidence type="ECO:0000313" key="8">
    <source>
        <dbReference type="Proteomes" id="UP000177328"/>
    </source>
</evidence>
<protein>
    <recommendedName>
        <fullName evidence="5">30S ribosomal protein S17</fullName>
    </recommendedName>
</protein>
<dbReference type="GO" id="GO:0019843">
    <property type="term" value="F:rRNA binding"/>
    <property type="evidence" value="ECO:0007669"/>
    <property type="project" value="UniProtKB-KW"/>
</dbReference>
<dbReference type="Pfam" id="PF00366">
    <property type="entry name" value="Ribosomal_S17"/>
    <property type="match status" value="1"/>
</dbReference>
<evidence type="ECO:0000313" key="7">
    <source>
        <dbReference type="EMBL" id="OGE39947.1"/>
    </source>
</evidence>
<proteinExistence type="inferred from homology"/>
<evidence type="ECO:0000256" key="2">
    <source>
        <dbReference type="ARBA" id="ARBA00022980"/>
    </source>
</evidence>
<dbReference type="GO" id="GO:0006412">
    <property type="term" value="P:translation"/>
    <property type="evidence" value="ECO:0007669"/>
    <property type="project" value="InterPro"/>
</dbReference>
<evidence type="ECO:0000256" key="4">
    <source>
        <dbReference type="RuleBase" id="RU003872"/>
    </source>
</evidence>
<dbReference type="InterPro" id="IPR019979">
    <property type="entry name" value="Ribosomal_uS17_CS"/>
</dbReference>
<dbReference type="Proteomes" id="UP000177328">
    <property type="component" value="Unassembled WGS sequence"/>
</dbReference>
<comment type="function">
    <text evidence="5">One of the primary rRNA binding proteins, it binds specifically to the 5'-end of 16S ribosomal.</text>
</comment>
<keyword evidence="5" id="KW-0699">rRNA-binding</keyword>
<dbReference type="PANTHER" id="PTHR10744:SF1">
    <property type="entry name" value="SMALL RIBOSOMAL SUBUNIT PROTEIN US17M"/>
    <property type="match status" value="1"/>
</dbReference>
<accession>A0A1F5KG90</accession>
<keyword evidence="5" id="KW-0694">RNA-binding</keyword>
<organism evidence="7 8">
    <name type="scientific">Candidatus Daviesbacteria bacterium RIFCSPHIGHO2_02_FULL_43_12</name>
    <dbReference type="NCBI Taxonomy" id="1797776"/>
    <lineage>
        <taxon>Bacteria</taxon>
        <taxon>Candidatus Daviesiibacteriota</taxon>
    </lineage>
</organism>
<dbReference type="Gene3D" id="2.40.50.140">
    <property type="entry name" value="Nucleic acid-binding proteins"/>
    <property type="match status" value="1"/>
</dbReference>
<dbReference type="PRINTS" id="PR00973">
    <property type="entry name" value="RIBOSOMALS17"/>
</dbReference>
<dbReference type="GO" id="GO:0003735">
    <property type="term" value="F:structural constituent of ribosome"/>
    <property type="evidence" value="ECO:0007669"/>
    <property type="project" value="InterPro"/>
</dbReference>
<dbReference type="AlphaFoldDB" id="A0A1F5KG90"/>
<dbReference type="PROSITE" id="PS00056">
    <property type="entry name" value="RIBOSOMAL_S17"/>
    <property type="match status" value="1"/>
</dbReference>
<evidence type="ECO:0000256" key="5">
    <source>
        <dbReference type="RuleBase" id="RU003873"/>
    </source>
</evidence>
<feature type="compositionally biased region" description="Basic and acidic residues" evidence="6">
    <location>
        <begin position="110"/>
        <end position="121"/>
    </location>
</feature>
<dbReference type="InterPro" id="IPR000266">
    <property type="entry name" value="Ribosomal_uS17"/>
</dbReference>
<evidence type="ECO:0000256" key="3">
    <source>
        <dbReference type="ARBA" id="ARBA00023274"/>
    </source>
</evidence>
<name>A0A1F5KG90_9BACT</name>
<dbReference type="EMBL" id="MFDD01000014">
    <property type="protein sequence ID" value="OGE39947.1"/>
    <property type="molecule type" value="Genomic_DNA"/>
</dbReference>
<feature type="region of interest" description="Disordered" evidence="6">
    <location>
        <begin position="94"/>
        <end position="143"/>
    </location>
</feature>
<dbReference type="InterPro" id="IPR012340">
    <property type="entry name" value="NA-bd_OB-fold"/>
</dbReference>
<sequence length="143" mass="16092">MKGRVVSVKMTNTAVVLVETSKRHPLYNKTYLRSSKYLAHDLLNVAEGDIVEIEKIRPISKRKHWQVVKVLGKDVVALGEAVLEKHAQEAIEEVMPTAKETEESSVVSDQPEKEIKEETKREKVKAKSPVKKAKTTKKGESES</sequence>
<reference evidence="7 8" key="1">
    <citation type="journal article" date="2016" name="Nat. Commun.">
        <title>Thousands of microbial genomes shed light on interconnected biogeochemical processes in an aquifer system.</title>
        <authorList>
            <person name="Anantharaman K."/>
            <person name="Brown C.T."/>
            <person name="Hug L.A."/>
            <person name="Sharon I."/>
            <person name="Castelle C.J."/>
            <person name="Probst A.J."/>
            <person name="Thomas B.C."/>
            <person name="Singh A."/>
            <person name="Wilkins M.J."/>
            <person name="Karaoz U."/>
            <person name="Brodie E.L."/>
            <person name="Williams K.H."/>
            <person name="Hubbard S.S."/>
            <person name="Banfield J.F."/>
        </authorList>
    </citation>
    <scope>NUCLEOTIDE SEQUENCE [LARGE SCALE GENOMIC DNA]</scope>
</reference>
<feature type="compositionally biased region" description="Basic residues" evidence="6">
    <location>
        <begin position="122"/>
        <end position="136"/>
    </location>
</feature>
<dbReference type="GO" id="GO:0022627">
    <property type="term" value="C:cytosolic small ribosomal subunit"/>
    <property type="evidence" value="ECO:0007669"/>
    <property type="project" value="TreeGrafter"/>
</dbReference>
<gene>
    <name evidence="7" type="ORF">A3D25_04045</name>
</gene>